<evidence type="ECO:0000256" key="2">
    <source>
        <dbReference type="SAM" id="SignalP"/>
    </source>
</evidence>
<dbReference type="GeneID" id="97238033"/>
<feature type="signal peptide" evidence="2">
    <location>
        <begin position="1"/>
        <end position="28"/>
    </location>
</feature>
<protein>
    <submittedName>
        <fullName evidence="3">Predicted protein</fullName>
    </submittedName>
</protein>
<evidence type="ECO:0000313" key="3">
    <source>
        <dbReference type="EMBL" id="EDY67111.1"/>
    </source>
</evidence>
<evidence type="ECO:0000313" key="4">
    <source>
        <dbReference type="Proteomes" id="UP000002805"/>
    </source>
</evidence>
<keyword evidence="4" id="KW-1185">Reference proteome</keyword>
<feature type="compositionally biased region" description="Polar residues" evidence="1">
    <location>
        <begin position="55"/>
        <end position="66"/>
    </location>
</feature>
<accession>B5HJV0</accession>
<keyword evidence="2" id="KW-0732">Signal</keyword>
<dbReference type="EMBL" id="CM000950">
    <property type="protein sequence ID" value="EDY67111.1"/>
    <property type="molecule type" value="Genomic_DNA"/>
</dbReference>
<name>B5HJV0_STRE2</name>
<feature type="region of interest" description="Disordered" evidence="1">
    <location>
        <begin position="42"/>
        <end position="66"/>
    </location>
</feature>
<evidence type="ECO:0000256" key="1">
    <source>
        <dbReference type="SAM" id="MobiDB-lite"/>
    </source>
</evidence>
<reference evidence="4" key="1">
    <citation type="submission" date="2008-02" db="EMBL/GenBank/DDBJ databases">
        <authorList>
            <consortium name="The Broad Institute Genome Sequencing Platform"/>
            <person name="Fischbach M."/>
            <person name="Ward D."/>
            <person name="Young S."/>
            <person name="Jaffe D."/>
            <person name="Gnerre S."/>
            <person name="Berlin A."/>
            <person name="Heiman D."/>
            <person name="Hepburn T."/>
            <person name="Sykes S."/>
            <person name="Alvarado L."/>
            <person name="Kodira C.D."/>
            <person name="Straight P."/>
            <person name="Clardy J."/>
            <person name="Hung D."/>
            <person name="Kolter R."/>
            <person name="Mekalanos J."/>
            <person name="Walker S."/>
            <person name="Walsh C.T."/>
            <person name="Lander E."/>
            <person name="Galagan J."/>
            <person name="Nusbaum C."/>
            <person name="Birren B."/>
        </authorList>
    </citation>
    <scope>NUCLEOTIDE SEQUENCE [LARGE SCALE GENOMIC DNA]</scope>
    <source>
        <strain evidence="4">ATCC 25486 / DSM 40338 / CBS 914.69 / JCM 4507 / NBRC 13074 / NRRL 2958 / 5647</strain>
    </source>
</reference>
<feature type="chain" id="PRO_5002834593" evidence="2">
    <location>
        <begin position="29"/>
        <end position="66"/>
    </location>
</feature>
<organism evidence="3 4">
    <name type="scientific">Streptomyces pristinaespiralis (strain ATCC 25486 / DSM 40338 / CBS 914.69 / JCM 4507 / KCC S-0507 / NBRC 13074 / NRRL 2958 / 5647)</name>
    <dbReference type="NCBI Taxonomy" id="457429"/>
    <lineage>
        <taxon>Bacteria</taxon>
        <taxon>Bacillati</taxon>
        <taxon>Actinomycetota</taxon>
        <taxon>Actinomycetes</taxon>
        <taxon>Kitasatosporales</taxon>
        <taxon>Streptomycetaceae</taxon>
        <taxon>Streptomyces</taxon>
    </lineage>
</organism>
<dbReference type="RefSeq" id="WP_005308689.1">
    <property type="nucleotide sequence ID" value="NZ_CM000950.1"/>
</dbReference>
<gene>
    <name evidence="3" type="ORF">SSDG_05456</name>
</gene>
<dbReference type="AlphaFoldDB" id="B5HJV0"/>
<dbReference type="HOGENOM" id="CLU_2829480_0_0_11"/>
<sequence>MRKPHYAPAAAAVGAITLVAAATGTADAADTSLTLTRSGSTIGTMTHLAPDRTRSASATSGRTATG</sequence>
<reference evidence="4" key="2">
    <citation type="submission" date="2009-10" db="EMBL/GenBank/DDBJ databases">
        <title>The genome sequence of Streptomyces pristinaespiralis strain ATCC 25486.</title>
        <authorList>
            <consortium name="The Broad Institute Genome Sequencing Platform"/>
            <consortium name="Broad Institute Microbial Sequencing Center"/>
            <person name="Fischbach M."/>
            <person name="Godfrey P."/>
            <person name="Ward D."/>
            <person name="Young S."/>
            <person name="Zeng Q."/>
            <person name="Koehrsen M."/>
            <person name="Alvarado L."/>
            <person name="Berlin A.M."/>
            <person name="Bochicchio J."/>
            <person name="Borenstein D."/>
            <person name="Chapman S.B."/>
            <person name="Chen Z."/>
            <person name="Engels R."/>
            <person name="Freedman E."/>
            <person name="Gellesch M."/>
            <person name="Goldberg J."/>
            <person name="Griggs A."/>
            <person name="Gujja S."/>
            <person name="Heilman E.R."/>
            <person name="Heiman D.I."/>
            <person name="Hepburn T.A."/>
            <person name="Howarth C."/>
            <person name="Jen D."/>
            <person name="Larson L."/>
            <person name="Lewis B."/>
            <person name="Mehta T."/>
            <person name="Park D."/>
            <person name="Pearson M."/>
            <person name="Richards J."/>
            <person name="Roberts A."/>
            <person name="Saif S."/>
            <person name="Shea T.D."/>
            <person name="Shenoy N."/>
            <person name="Sisk P."/>
            <person name="Stolte C."/>
            <person name="Sykes S.N."/>
            <person name="Thomson T."/>
            <person name="Walk T."/>
            <person name="White J."/>
            <person name="Yandava C."/>
            <person name="Straight P."/>
            <person name="Clardy J."/>
            <person name="Hung D."/>
            <person name="Kolter R."/>
            <person name="Mekalanos J."/>
            <person name="Walker S."/>
            <person name="Walsh C.T."/>
            <person name="Wieland-Brown L.C."/>
            <person name="Haas B."/>
            <person name="Nusbaum C."/>
            <person name="Birren B."/>
        </authorList>
    </citation>
    <scope>NUCLEOTIDE SEQUENCE [LARGE SCALE GENOMIC DNA]</scope>
    <source>
        <strain evidence="4">ATCC 25486 / DSM 40338 / CBS 914.69 / JCM 4507 / NBRC 13074 / NRRL 2958 / 5647</strain>
    </source>
</reference>
<dbReference type="Proteomes" id="UP000002805">
    <property type="component" value="Chromosome"/>
</dbReference>
<proteinExistence type="predicted"/>